<evidence type="ECO:0000313" key="2">
    <source>
        <dbReference type="Proteomes" id="UP000279833"/>
    </source>
</evidence>
<sequence length="162" mass="18903">MEDVRVRSGADIDLDHHLVVAKMKLKLTKHWTTEGTVLQRFIAAFLGDTNKLNEFRRALNNRFQALQDLLREEDTTIKDNWKGIRETLTSACQEVLGHKKHHHKELISIETLDKIQENKNIKTAINISRIRAEKVNAQAEYTETNKQVERSIKVDKQKYVEE</sequence>
<evidence type="ECO:0000313" key="1">
    <source>
        <dbReference type="EMBL" id="VDO58539.1"/>
    </source>
</evidence>
<keyword evidence="2" id="KW-1185">Reference proteome</keyword>
<name>A0A183JBH2_9TREM</name>
<reference evidence="1 2" key="2">
    <citation type="submission" date="2018-11" db="EMBL/GenBank/DDBJ databases">
        <authorList>
            <consortium name="Pathogen Informatics"/>
        </authorList>
    </citation>
    <scope>NUCLEOTIDE SEQUENCE [LARGE SCALE GENOMIC DNA]</scope>
    <source>
        <strain evidence="1">Dakar</strain>
        <strain evidence="2">Dakar, Senegal</strain>
    </source>
</reference>
<protein>
    <submittedName>
        <fullName evidence="1 3">Uncharacterized protein</fullName>
    </submittedName>
</protein>
<dbReference type="EMBL" id="UZAK01000015">
    <property type="protein sequence ID" value="VDO58539.1"/>
    <property type="molecule type" value="Genomic_DNA"/>
</dbReference>
<proteinExistence type="predicted"/>
<dbReference type="WBParaSite" id="SCUD_0000002601-mRNA-1">
    <property type="protein sequence ID" value="SCUD_0000002601-mRNA-1"/>
    <property type="gene ID" value="SCUD_0000002601"/>
</dbReference>
<dbReference type="AlphaFoldDB" id="A0A183JBH2"/>
<reference evidence="3" key="1">
    <citation type="submission" date="2016-06" db="UniProtKB">
        <authorList>
            <consortium name="WormBaseParasite"/>
        </authorList>
    </citation>
    <scope>IDENTIFICATION</scope>
</reference>
<gene>
    <name evidence="1" type="ORF">SCUD_LOCUS27</name>
</gene>
<evidence type="ECO:0000313" key="3">
    <source>
        <dbReference type="WBParaSite" id="SCUD_0000002601-mRNA-1"/>
    </source>
</evidence>
<dbReference type="Proteomes" id="UP000279833">
    <property type="component" value="Unassembled WGS sequence"/>
</dbReference>
<accession>A0A183JBH2</accession>
<dbReference type="STRING" id="6186.A0A183JBH2"/>
<organism evidence="3">
    <name type="scientific">Schistosoma curassoni</name>
    <dbReference type="NCBI Taxonomy" id="6186"/>
    <lineage>
        <taxon>Eukaryota</taxon>
        <taxon>Metazoa</taxon>
        <taxon>Spiralia</taxon>
        <taxon>Lophotrochozoa</taxon>
        <taxon>Platyhelminthes</taxon>
        <taxon>Trematoda</taxon>
        <taxon>Digenea</taxon>
        <taxon>Strigeidida</taxon>
        <taxon>Schistosomatoidea</taxon>
        <taxon>Schistosomatidae</taxon>
        <taxon>Schistosoma</taxon>
    </lineage>
</organism>